<feature type="compositionally biased region" description="Basic and acidic residues" evidence="1">
    <location>
        <begin position="310"/>
        <end position="342"/>
    </location>
</feature>
<accession>A0A9P9IXN3</accession>
<organism evidence="2 3">
    <name type="scientific">Dendryphion nanum</name>
    <dbReference type="NCBI Taxonomy" id="256645"/>
    <lineage>
        <taxon>Eukaryota</taxon>
        <taxon>Fungi</taxon>
        <taxon>Dikarya</taxon>
        <taxon>Ascomycota</taxon>
        <taxon>Pezizomycotina</taxon>
        <taxon>Dothideomycetes</taxon>
        <taxon>Pleosporomycetidae</taxon>
        <taxon>Pleosporales</taxon>
        <taxon>Torulaceae</taxon>
        <taxon>Dendryphion</taxon>
    </lineage>
</organism>
<feature type="compositionally biased region" description="Low complexity" evidence="1">
    <location>
        <begin position="109"/>
        <end position="123"/>
    </location>
</feature>
<feature type="compositionally biased region" description="Low complexity" evidence="1">
    <location>
        <begin position="24"/>
        <end position="41"/>
    </location>
</feature>
<protein>
    <submittedName>
        <fullName evidence="2">Uncharacterized protein</fullName>
    </submittedName>
</protein>
<dbReference type="AlphaFoldDB" id="A0A9P9IXN3"/>
<feature type="compositionally biased region" description="Pro residues" evidence="1">
    <location>
        <begin position="91"/>
        <end position="101"/>
    </location>
</feature>
<dbReference type="EMBL" id="JAGMWT010000002">
    <property type="protein sequence ID" value="KAH7136021.1"/>
    <property type="molecule type" value="Genomic_DNA"/>
</dbReference>
<comment type="caution">
    <text evidence="2">The sequence shown here is derived from an EMBL/GenBank/DDBJ whole genome shotgun (WGS) entry which is preliminary data.</text>
</comment>
<evidence type="ECO:0000256" key="1">
    <source>
        <dbReference type="SAM" id="MobiDB-lite"/>
    </source>
</evidence>
<dbReference type="Proteomes" id="UP000700596">
    <property type="component" value="Unassembled WGS sequence"/>
</dbReference>
<feature type="compositionally biased region" description="Polar residues" evidence="1">
    <location>
        <begin position="42"/>
        <end position="57"/>
    </location>
</feature>
<evidence type="ECO:0000313" key="2">
    <source>
        <dbReference type="EMBL" id="KAH7136021.1"/>
    </source>
</evidence>
<gene>
    <name evidence="2" type="ORF">B0J11DRAFT_611861</name>
</gene>
<feature type="region of interest" description="Disordered" evidence="1">
    <location>
        <begin position="1"/>
        <end position="57"/>
    </location>
</feature>
<feature type="compositionally biased region" description="Basic residues" evidence="1">
    <location>
        <begin position="1"/>
        <end position="15"/>
    </location>
</feature>
<name>A0A9P9IXN3_9PLEO</name>
<evidence type="ECO:0000313" key="3">
    <source>
        <dbReference type="Proteomes" id="UP000700596"/>
    </source>
</evidence>
<feature type="compositionally biased region" description="Basic residues" evidence="1">
    <location>
        <begin position="138"/>
        <end position="152"/>
    </location>
</feature>
<sequence length="359" mass="40286">MLSSSPHRKMQHPRPKSAGITVLTPNRTRSTTSSPPKRPMSAYSTTSTIRRVNPSPESLSDAICFNFIAHSASKQFEAVAENTSPQSPFRVPNPPPQPPHKPLIHKPSIKNPNPNPNSRSSIPTHFPPQPQNPTRPRSPIRRTKATRPKVRPRSQIPRPVFTTISPNRRPETPSPMTEEERRSRYAPMNVSGRKASVRTKSDAECGPSIVAGPGPVFMTLETENENKIDGFNFVDLEYHSVLREEREHKAMQCNTSRDEDQAPVLAQAQAQAQQYNDPPVYGPRHGFAGLVDGDERLGRSSEQGKMNMELSERGEERETKVDSKTQREDMGDSERGEDRPERNRLCKKERRCCCGCVAM</sequence>
<feature type="region of interest" description="Disordered" evidence="1">
    <location>
        <begin position="76"/>
        <end position="207"/>
    </location>
</feature>
<proteinExistence type="predicted"/>
<feature type="region of interest" description="Disordered" evidence="1">
    <location>
        <begin position="293"/>
        <end position="342"/>
    </location>
</feature>
<keyword evidence="3" id="KW-1185">Reference proteome</keyword>
<reference evidence="2" key="1">
    <citation type="journal article" date="2021" name="Nat. Commun.">
        <title>Genetic determinants of endophytism in the Arabidopsis root mycobiome.</title>
        <authorList>
            <person name="Mesny F."/>
            <person name="Miyauchi S."/>
            <person name="Thiergart T."/>
            <person name="Pickel B."/>
            <person name="Atanasova L."/>
            <person name="Karlsson M."/>
            <person name="Huettel B."/>
            <person name="Barry K.W."/>
            <person name="Haridas S."/>
            <person name="Chen C."/>
            <person name="Bauer D."/>
            <person name="Andreopoulos W."/>
            <person name="Pangilinan J."/>
            <person name="LaButti K."/>
            <person name="Riley R."/>
            <person name="Lipzen A."/>
            <person name="Clum A."/>
            <person name="Drula E."/>
            <person name="Henrissat B."/>
            <person name="Kohler A."/>
            <person name="Grigoriev I.V."/>
            <person name="Martin F.M."/>
            <person name="Hacquard S."/>
        </authorList>
    </citation>
    <scope>NUCLEOTIDE SEQUENCE</scope>
    <source>
        <strain evidence="2">MPI-CAGE-CH-0243</strain>
    </source>
</reference>